<dbReference type="InterPro" id="IPR052017">
    <property type="entry name" value="TSUP"/>
</dbReference>
<comment type="caution">
    <text evidence="9">The sequence shown here is derived from an EMBL/GenBank/DDBJ whole genome shotgun (WGS) entry which is preliminary data.</text>
</comment>
<dbReference type="RefSeq" id="WP_126751187.1">
    <property type="nucleotide sequence ID" value="NZ_JBHUMT010000016.1"/>
</dbReference>
<sequence>MEYFAAALVFFFAAMLQGISGFGSGLLAVPILALWFPISVLTPALSVINIIVGAWIYWKNREAARPSQWKWLIISGVITSIIAGSLLLAIDDQLIKLALGGVILAVALALASGKQFPTAEHAPGHIAVGSSSGILNGLMTLGGPPIVLFLANARIPKQQFRATLSLFFCCIAIANVFNFSRQAIYAEAHFYLILSLLPGALIGATVGHKLQHHVSEYRFRQLTLILMMLSGVSVLAQSISS</sequence>
<dbReference type="EMBL" id="PIQA01000001">
    <property type="protein sequence ID" value="RUO67516.1"/>
    <property type="molecule type" value="Genomic_DNA"/>
</dbReference>
<keyword evidence="5 8" id="KW-0812">Transmembrane</keyword>
<proteinExistence type="inferred from homology"/>
<evidence type="ECO:0000313" key="10">
    <source>
        <dbReference type="Proteomes" id="UP000288361"/>
    </source>
</evidence>
<keyword evidence="3" id="KW-0813">Transport</keyword>
<evidence type="ECO:0000256" key="8">
    <source>
        <dbReference type="RuleBase" id="RU363041"/>
    </source>
</evidence>
<feature type="transmembrane region" description="Helical" evidence="8">
    <location>
        <begin position="222"/>
        <end position="240"/>
    </location>
</feature>
<dbReference type="PANTHER" id="PTHR30269:SF37">
    <property type="entry name" value="MEMBRANE TRANSPORTER PROTEIN"/>
    <property type="match status" value="1"/>
</dbReference>
<gene>
    <name evidence="9" type="ORF">CWI73_01205</name>
</gene>
<comment type="similarity">
    <text evidence="2 8">Belongs to the 4-toluene sulfonate uptake permease (TSUP) (TC 2.A.102) family.</text>
</comment>
<feature type="transmembrane region" description="Helical" evidence="8">
    <location>
        <begin position="69"/>
        <end position="88"/>
    </location>
</feature>
<keyword evidence="4 8" id="KW-1003">Cell membrane</keyword>
<feature type="transmembrane region" description="Helical" evidence="8">
    <location>
        <begin position="31"/>
        <end position="57"/>
    </location>
</feature>
<feature type="transmembrane region" description="Helical" evidence="8">
    <location>
        <begin position="164"/>
        <end position="184"/>
    </location>
</feature>
<comment type="subcellular location">
    <subcellularLocation>
        <location evidence="1 8">Cell membrane</location>
        <topology evidence="1 8">Multi-pass membrane protein</topology>
    </subcellularLocation>
</comment>
<organism evidence="9 10">
    <name type="scientific">Idiomarina piscisalsi</name>
    <dbReference type="NCBI Taxonomy" id="1096243"/>
    <lineage>
        <taxon>Bacteria</taxon>
        <taxon>Pseudomonadati</taxon>
        <taxon>Pseudomonadota</taxon>
        <taxon>Gammaproteobacteria</taxon>
        <taxon>Alteromonadales</taxon>
        <taxon>Idiomarinaceae</taxon>
        <taxon>Idiomarina</taxon>
    </lineage>
</organism>
<dbReference type="Pfam" id="PF01925">
    <property type="entry name" value="TauE"/>
    <property type="match status" value="1"/>
</dbReference>
<dbReference type="PANTHER" id="PTHR30269">
    <property type="entry name" value="TRANSMEMBRANE PROTEIN YFCA"/>
    <property type="match status" value="1"/>
</dbReference>
<evidence type="ECO:0000256" key="4">
    <source>
        <dbReference type="ARBA" id="ARBA00022475"/>
    </source>
</evidence>
<protein>
    <recommendedName>
        <fullName evidence="8">Probable membrane transporter protein</fullName>
    </recommendedName>
</protein>
<evidence type="ECO:0000256" key="6">
    <source>
        <dbReference type="ARBA" id="ARBA00022989"/>
    </source>
</evidence>
<evidence type="ECO:0000313" key="9">
    <source>
        <dbReference type="EMBL" id="RUO67516.1"/>
    </source>
</evidence>
<evidence type="ECO:0000256" key="1">
    <source>
        <dbReference type="ARBA" id="ARBA00004651"/>
    </source>
</evidence>
<dbReference type="Proteomes" id="UP000288361">
    <property type="component" value="Unassembled WGS sequence"/>
</dbReference>
<dbReference type="InterPro" id="IPR002781">
    <property type="entry name" value="TM_pro_TauE-like"/>
</dbReference>
<dbReference type="AlphaFoldDB" id="A0A432YW27"/>
<evidence type="ECO:0000256" key="3">
    <source>
        <dbReference type="ARBA" id="ARBA00022448"/>
    </source>
</evidence>
<keyword evidence="6 8" id="KW-1133">Transmembrane helix</keyword>
<reference evidence="9 10" key="1">
    <citation type="journal article" date="2011" name="Front. Microbiol.">
        <title>Genomic signatures of strain selection and enhancement in Bacillus atrophaeus var. globigii, a historical biowarfare simulant.</title>
        <authorList>
            <person name="Gibbons H.S."/>
            <person name="Broomall S.M."/>
            <person name="McNew L.A."/>
            <person name="Daligault H."/>
            <person name="Chapman C."/>
            <person name="Bruce D."/>
            <person name="Karavis M."/>
            <person name="Krepps M."/>
            <person name="McGregor P.A."/>
            <person name="Hong C."/>
            <person name="Park K.H."/>
            <person name="Akmal A."/>
            <person name="Feldman A."/>
            <person name="Lin J.S."/>
            <person name="Chang W.E."/>
            <person name="Higgs B.W."/>
            <person name="Demirev P."/>
            <person name="Lindquist J."/>
            <person name="Liem A."/>
            <person name="Fochler E."/>
            <person name="Read T.D."/>
            <person name="Tapia R."/>
            <person name="Johnson S."/>
            <person name="Bishop-Lilly K.A."/>
            <person name="Detter C."/>
            <person name="Han C."/>
            <person name="Sozhamannan S."/>
            <person name="Rosenzweig C.N."/>
            <person name="Skowronski E.W."/>
        </authorList>
    </citation>
    <scope>NUCLEOTIDE SEQUENCE [LARGE SCALE GENOMIC DNA]</scope>
    <source>
        <strain evidence="9 10">TPS4-2</strain>
    </source>
</reference>
<evidence type="ECO:0000256" key="5">
    <source>
        <dbReference type="ARBA" id="ARBA00022692"/>
    </source>
</evidence>
<evidence type="ECO:0000256" key="7">
    <source>
        <dbReference type="ARBA" id="ARBA00023136"/>
    </source>
</evidence>
<keyword evidence="7 8" id="KW-0472">Membrane</keyword>
<feature type="transmembrane region" description="Helical" evidence="8">
    <location>
        <begin position="94"/>
        <end position="111"/>
    </location>
</feature>
<accession>A0A432YW27</accession>
<evidence type="ECO:0000256" key="2">
    <source>
        <dbReference type="ARBA" id="ARBA00009142"/>
    </source>
</evidence>
<feature type="transmembrane region" description="Helical" evidence="8">
    <location>
        <begin position="190"/>
        <end position="210"/>
    </location>
</feature>
<dbReference type="GO" id="GO:0005886">
    <property type="term" value="C:plasma membrane"/>
    <property type="evidence" value="ECO:0007669"/>
    <property type="project" value="UniProtKB-SubCell"/>
</dbReference>
<name>A0A432YW27_9GAMM</name>